<protein>
    <submittedName>
        <fullName evidence="1">Uncharacterized protein</fullName>
    </submittedName>
</protein>
<sequence>MTIAGSTEELLWNVSHQARWETGLTRNYVKEMHTDFTVTAATEHEETTTGNLLRHLAYYGQQVGVLAVQHTKRLEGGYQRKGRQVHVPSGADLELAVEIGPGLWLNLLLQAKALKVSKSSATYSRWSPSQNQKLIDWANAHGRVPGMLLYNDLFPPFVSLAPPQHFPDYACTAFGACPSVSRTQLGAWGTNSHCVGPAMTPVGISMCLDEALMLAAKASPSLLRDFHFQIEHLLHDDEHGLAVDSTGRTLGGLATPNPPDWAARLLAARDAPAPEVLDVDRPDIDDRPVEAAARVSVVMPFFDGR</sequence>
<dbReference type="RefSeq" id="WP_129184283.1">
    <property type="nucleotide sequence ID" value="NZ_JAGIOG010000001.1"/>
</dbReference>
<reference evidence="1" key="1">
    <citation type="submission" date="2019-09" db="EMBL/GenBank/DDBJ databases">
        <authorList>
            <person name="Li J."/>
        </authorList>
    </citation>
    <scope>NUCLEOTIDE SEQUENCE [LARGE SCALE GENOMIC DNA]</scope>
    <source>
        <strain evidence="1">NRBC 14897</strain>
    </source>
</reference>
<evidence type="ECO:0000313" key="1">
    <source>
        <dbReference type="EMBL" id="KAA1376343.1"/>
    </source>
</evidence>
<dbReference type="OrthoDB" id="9972455at2"/>
<name>A0A641ALS3_9ACTN</name>
<dbReference type="EMBL" id="SDPP02000003">
    <property type="protein sequence ID" value="KAA1376343.1"/>
    <property type="molecule type" value="Genomic_DNA"/>
</dbReference>
<dbReference type="Proteomes" id="UP001515100">
    <property type="component" value="Unassembled WGS sequence"/>
</dbReference>
<organism evidence="1 2">
    <name type="scientific">Aeromicrobium fastidiosum</name>
    <dbReference type="NCBI Taxonomy" id="52699"/>
    <lineage>
        <taxon>Bacteria</taxon>
        <taxon>Bacillati</taxon>
        <taxon>Actinomycetota</taxon>
        <taxon>Actinomycetes</taxon>
        <taxon>Propionibacteriales</taxon>
        <taxon>Nocardioidaceae</taxon>
        <taxon>Aeromicrobium</taxon>
    </lineage>
</organism>
<evidence type="ECO:0000313" key="2">
    <source>
        <dbReference type="Proteomes" id="UP001515100"/>
    </source>
</evidence>
<proteinExistence type="predicted"/>
<comment type="caution">
    <text evidence="1">The sequence shown here is derived from an EMBL/GenBank/DDBJ whole genome shotgun (WGS) entry which is preliminary data.</text>
</comment>
<gene>
    <name evidence="1" type="ORF">ESP62_012985</name>
</gene>
<accession>A0A641ALS3</accession>
<dbReference type="AlphaFoldDB" id="A0A641ALS3"/>
<keyword evidence="2" id="KW-1185">Reference proteome</keyword>